<evidence type="ECO:0000313" key="2">
    <source>
        <dbReference type="EMBL" id="ESQ89195.1"/>
    </source>
</evidence>
<evidence type="ECO:0000313" key="3">
    <source>
        <dbReference type="Proteomes" id="UP000017837"/>
    </source>
</evidence>
<proteinExistence type="predicted"/>
<feature type="region of interest" description="Disordered" evidence="1">
    <location>
        <begin position="1"/>
        <end position="25"/>
    </location>
</feature>
<dbReference type="EMBL" id="AWGB01000031">
    <property type="protein sequence ID" value="ESQ89195.1"/>
    <property type="molecule type" value="Genomic_DNA"/>
</dbReference>
<reference evidence="2 3" key="1">
    <citation type="journal article" date="2014" name="Nature">
        <title>Sequential evolution of bacterial morphology by co-option of a developmental regulator.</title>
        <authorList>
            <person name="Jiang C."/>
            <person name="Brown P.J."/>
            <person name="Ducret A."/>
            <person name="Brun Y.V."/>
        </authorList>
    </citation>
    <scope>NUCLEOTIDE SEQUENCE [LARGE SCALE GENOMIC DNA]</scope>
    <source>
        <strain evidence="2 3">DSM 16100</strain>
    </source>
</reference>
<name>V4PUH2_9CAUL</name>
<organism evidence="2 3">
    <name type="scientific">Asticcacaulis benevestitus DSM 16100 = ATCC BAA-896</name>
    <dbReference type="NCBI Taxonomy" id="1121022"/>
    <lineage>
        <taxon>Bacteria</taxon>
        <taxon>Pseudomonadati</taxon>
        <taxon>Pseudomonadota</taxon>
        <taxon>Alphaproteobacteria</taxon>
        <taxon>Caulobacterales</taxon>
        <taxon>Caulobacteraceae</taxon>
        <taxon>Asticcacaulis</taxon>
    </lineage>
</organism>
<dbReference type="PATRIC" id="fig|1121022.4.peg.2965"/>
<dbReference type="AlphaFoldDB" id="V4PUH2"/>
<gene>
    <name evidence="2" type="ORF">ABENE_14580</name>
</gene>
<dbReference type="Proteomes" id="UP000017837">
    <property type="component" value="Unassembled WGS sequence"/>
</dbReference>
<feature type="compositionally biased region" description="Polar residues" evidence="1">
    <location>
        <begin position="1"/>
        <end position="24"/>
    </location>
</feature>
<comment type="caution">
    <text evidence="2">The sequence shown here is derived from an EMBL/GenBank/DDBJ whole genome shotgun (WGS) entry which is preliminary data.</text>
</comment>
<evidence type="ECO:0000256" key="1">
    <source>
        <dbReference type="SAM" id="MobiDB-lite"/>
    </source>
</evidence>
<accession>V4PUH2</accession>
<keyword evidence="3" id="KW-1185">Reference proteome</keyword>
<sequence length="37" mass="3898">MAILSNGATKPGTCNQGTPSSNLDTGVIGRWPSYFKK</sequence>
<protein>
    <submittedName>
        <fullName evidence="2">Uncharacterized protein</fullName>
    </submittedName>
</protein>